<evidence type="ECO:0000256" key="6">
    <source>
        <dbReference type="ARBA" id="ARBA00022989"/>
    </source>
</evidence>
<feature type="transmembrane region" description="Helical" evidence="10">
    <location>
        <begin position="179"/>
        <end position="212"/>
    </location>
</feature>
<evidence type="ECO:0000256" key="10">
    <source>
        <dbReference type="SAM" id="Phobius"/>
    </source>
</evidence>
<dbReference type="PRINTS" id="PR00864">
    <property type="entry name" value="PREPILNPTASE"/>
</dbReference>
<feature type="transmembrane region" description="Helical" evidence="10">
    <location>
        <begin position="148"/>
        <end position="167"/>
    </location>
</feature>
<keyword evidence="9" id="KW-0378">Hydrolase</keyword>
<dbReference type="RefSeq" id="WP_248941106.1">
    <property type="nucleotide sequence ID" value="NZ_JAKIKS010000060.1"/>
</dbReference>
<keyword evidence="3" id="KW-1003">Cell membrane</keyword>
<evidence type="ECO:0000313" key="14">
    <source>
        <dbReference type="Proteomes" id="UP001203423"/>
    </source>
</evidence>
<keyword evidence="9" id="KW-0511">Multifunctional enzyme</keyword>
<evidence type="ECO:0000256" key="2">
    <source>
        <dbReference type="ARBA" id="ARBA00005801"/>
    </source>
</evidence>
<dbReference type="EMBL" id="JAKIKS010000060">
    <property type="protein sequence ID" value="MCL1125773.1"/>
    <property type="molecule type" value="Genomic_DNA"/>
</dbReference>
<dbReference type="Pfam" id="PF01478">
    <property type="entry name" value="Peptidase_A24"/>
    <property type="match status" value="1"/>
</dbReference>
<dbReference type="EC" id="2.1.1.-" evidence="9"/>
<dbReference type="InterPro" id="IPR050882">
    <property type="entry name" value="Prepilin_peptidase/N-MTase"/>
</dbReference>
<evidence type="ECO:0000313" key="13">
    <source>
        <dbReference type="EMBL" id="MCL1125773.1"/>
    </source>
</evidence>
<reference evidence="13 14" key="1">
    <citation type="submission" date="2022-01" db="EMBL/GenBank/DDBJ databases">
        <title>Whole genome-based taxonomy of the Shewanellaceae.</title>
        <authorList>
            <person name="Martin-Rodriguez A.J."/>
        </authorList>
    </citation>
    <scope>NUCLEOTIDE SEQUENCE [LARGE SCALE GENOMIC DNA]</scope>
    <source>
        <strain evidence="13 14">DSM 17177</strain>
    </source>
</reference>
<evidence type="ECO:0000259" key="11">
    <source>
        <dbReference type="Pfam" id="PF01478"/>
    </source>
</evidence>
<organism evidence="13 14">
    <name type="scientific">Shewanella surugensis</name>
    <dbReference type="NCBI Taxonomy" id="212020"/>
    <lineage>
        <taxon>Bacteria</taxon>
        <taxon>Pseudomonadati</taxon>
        <taxon>Pseudomonadota</taxon>
        <taxon>Gammaproteobacteria</taxon>
        <taxon>Alteromonadales</taxon>
        <taxon>Shewanellaceae</taxon>
        <taxon>Shewanella</taxon>
    </lineage>
</organism>
<dbReference type="PANTHER" id="PTHR30487">
    <property type="entry name" value="TYPE 4 PREPILIN-LIKE PROTEINS LEADER PEPTIDE-PROCESSING ENZYME"/>
    <property type="match status" value="1"/>
</dbReference>
<protein>
    <recommendedName>
        <fullName evidence="9">Prepilin leader peptidase/N-methyltransferase</fullName>
        <ecNumber evidence="9">2.1.1.-</ecNumber>
        <ecNumber evidence="9">3.4.23.43</ecNumber>
    </recommendedName>
</protein>
<evidence type="ECO:0000256" key="1">
    <source>
        <dbReference type="ARBA" id="ARBA00004429"/>
    </source>
</evidence>
<name>A0ABT0LDK5_9GAMM</name>
<keyword evidence="9" id="KW-0808">Transferase</keyword>
<keyword evidence="9" id="KW-0645">Protease</keyword>
<accession>A0ABT0LDK5</accession>
<dbReference type="EC" id="3.4.23.43" evidence="9"/>
<sequence length="303" mass="34329">MTEFVILLNQNQWLFIVISFIFAAILGSFLNVVIHRLPVMMKRQWQQECNEYLSQYHPNISKQHQQDLTDPIDEFPQRYNLAIPASSCPNCHAHIKSHQNIPIFSWFILKGRCPQCQTPISARYPFIEFISAGLIAFLAWHYGPTSQFIFSAILTLSLIVLTAIDIDEMLLPDQMTLPLLWLGIIVNLNMGFVSLHDAILGAIAGYLSLWFVYWGFKLLTNKEGMGYGDFKLLAVLGAWMGWQMLPIIILLSSVVGAAVGILMIITKQKKYSQAIPFGPYLAAAGWIAMIWGGPLLNRYLSYL</sequence>
<feature type="domain" description="Prepilin peptidase A24 N-terminal" evidence="12">
    <location>
        <begin position="21"/>
        <end position="142"/>
    </location>
</feature>
<keyword evidence="7 10" id="KW-0472">Membrane</keyword>
<dbReference type="Proteomes" id="UP001203423">
    <property type="component" value="Unassembled WGS sequence"/>
</dbReference>
<comment type="caution">
    <text evidence="13">The sequence shown here is derived from an EMBL/GenBank/DDBJ whole genome shotgun (WGS) entry which is preliminary data.</text>
</comment>
<comment type="function">
    <text evidence="9">Plays an essential role in type IV pili and type II pseudopili formation by proteolytically removing the leader sequence from substrate proteins and subsequently monomethylating the alpha-amino group of the newly exposed N-terminal phenylalanine.</text>
</comment>
<feature type="transmembrane region" description="Helical" evidence="10">
    <location>
        <begin position="124"/>
        <end position="142"/>
    </location>
</feature>
<keyword evidence="14" id="KW-1185">Reference proteome</keyword>
<proteinExistence type="inferred from homology"/>
<dbReference type="InterPro" id="IPR014032">
    <property type="entry name" value="Peptidase_A24A_bac"/>
</dbReference>
<dbReference type="PANTHER" id="PTHR30487:SF0">
    <property type="entry name" value="PREPILIN LEADER PEPTIDASE_N-METHYLTRANSFERASE-RELATED"/>
    <property type="match status" value="1"/>
</dbReference>
<keyword evidence="4" id="KW-0997">Cell inner membrane</keyword>
<comment type="catalytic activity">
    <reaction evidence="9">
        <text>Typically cleaves a -Gly-|-Phe- bond to release an N-terminal, basic peptide of 5-8 residues from type IV prepilin, and then N-methylates the new N-terminal amino group, the methyl donor being S-adenosyl-L-methionine.</text>
        <dbReference type="EC" id="3.4.23.43"/>
    </reaction>
</comment>
<evidence type="ECO:0000256" key="5">
    <source>
        <dbReference type="ARBA" id="ARBA00022692"/>
    </source>
</evidence>
<comment type="similarity">
    <text evidence="2 8">Belongs to the peptidase A24 family.</text>
</comment>
<feature type="transmembrane region" description="Helical" evidence="10">
    <location>
        <begin position="232"/>
        <end position="265"/>
    </location>
</feature>
<keyword evidence="5 9" id="KW-0812">Transmembrane</keyword>
<keyword evidence="6 10" id="KW-1133">Transmembrane helix</keyword>
<keyword evidence="9" id="KW-0489">Methyltransferase</keyword>
<dbReference type="Pfam" id="PF06750">
    <property type="entry name" value="A24_N_bact"/>
    <property type="match status" value="1"/>
</dbReference>
<evidence type="ECO:0000259" key="12">
    <source>
        <dbReference type="Pfam" id="PF06750"/>
    </source>
</evidence>
<feature type="transmembrane region" description="Helical" evidence="10">
    <location>
        <begin position="12"/>
        <end position="34"/>
    </location>
</feature>
<evidence type="ECO:0000256" key="7">
    <source>
        <dbReference type="ARBA" id="ARBA00023136"/>
    </source>
</evidence>
<gene>
    <name evidence="13" type="ORF">L2764_15140</name>
</gene>
<comment type="subcellular location">
    <subcellularLocation>
        <location evidence="1">Cell inner membrane</location>
        <topology evidence="1">Multi-pass membrane protein</topology>
    </subcellularLocation>
    <subcellularLocation>
        <location evidence="9">Cell membrane</location>
        <topology evidence="9">Multi-pass membrane protein</topology>
    </subcellularLocation>
</comment>
<evidence type="ECO:0000256" key="8">
    <source>
        <dbReference type="RuleBase" id="RU003793"/>
    </source>
</evidence>
<evidence type="ECO:0000256" key="4">
    <source>
        <dbReference type="ARBA" id="ARBA00022519"/>
    </source>
</evidence>
<evidence type="ECO:0000256" key="9">
    <source>
        <dbReference type="RuleBase" id="RU003794"/>
    </source>
</evidence>
<feature type="domain" description="Prepilin type IV endopeptidase peptidase" evidence="11">
    <location>
        <begin position="153"/>
        <end position="261"/>
    </location>
</feature>
<dbReference type="InterPro" id="IPR000045">
    <property type="entry name" value="Prepilin_IV_endopep_pep"/>
</dbReference>
<evidence type="ECO:0000256" key="3">
    <source>
        <dbReference type="ARBA" id="ARBA00022475"/>
    </source>
</evidence>
<feature type="transmembrane region" description="Helical" evidence="10">
    <location>
        <begin position="277"/>
        <end position="296"/>
    </location>
</feature>
<dbReference type="InterPro" id="IPR010627">
    <property type="entry name" value="Prepilin_pept_A24_N"/>
</dbReference>
<dbReference type="Gene3D" id="1.20.120.1220">
    <property type="match status" value="1"/>
</dbReference>